<reference evidence="1 2" key="1">
    <citation type="submission" date="2021-03" db="EMBL/GenBank/DDBJ databases">
        <title>Antimicrobial resistance genes in bacteria isolated from Japanese honey, and their potential for conferring macrolide and lincosamide resistance in the American foulbrood pathogen Paenibacillus larvae.</title>
        <authorList>
            <person name="Okamoto M."/>
            <person name="Kumagai M."/>
            <person name="Kanamori H."/>
            <person name="Takamatsu D."/>
        </authorList>
    </citation>
    <scope>NUCLEOTIDE SEQUENCE [LARGE SCALE GENOMIC DNA]</scope>
    <source>
        <strain evidence="1 2">J1TS3</strain>
    </source>
</reference>
<gene>
    <name evidence="1" type="ORF">J1TS3_25630</name>
</gene>
<dbReference type="EMBL" id="BOQT01000008">
    <property type="protein sequence ID" value="GIN21429.1"/>
    <property type="molecule type" value="Genomic_DNA"/>
</dbReference>
<accession>A0ABQ4K6R0</accession>
<dbReference type="RefSeq" id="WP_212963261.1">
    <property type="nucleotide sequence ID" value="NZ_BOQT01000008.1"/>
</dbReference>
<dbReference type="Proteomes" id="UP000680279">
    <property type="component" value="Unassembled WGS sequence"/>
</dbReference>
<evidence type="ECO:0000313" key="2">
    <source>
        <dbReference type="Proteomes" id="UP000680279"/>
    </source>
</evidence>
<organism evidence="1 2">
    <name type="scientific">Siminovitchia fordii</name>
    <dbReference type="NCBI Taxonomy" id="254759"/>
    <lineage>
        <taxon>Bacteria</taxon>
        <taxon>Bacillati</taxon>
        <taxon>Bacillota</taxon>
        <taxon>Bacilli</taxon>
        <taxon>Bacillales</taxon>
        <taxon>Bacillaceae</taxon>
        <taxon>Siminovitchia</taxon>
    </lineage>
</organism>
<sequence length="59" mass="6695">MNKVWILMDTGNEVGSPSVKGVFENEMSAKMFLANYALENDVDTYNIELFEMEVNSSKL</sequence>
<proteinExistence type="predicted"/>
<name>A0ABQ4K6R0_9BACI</name>
<keyword evidence="2" id="KW-1185">Reference proteome</keyword>
<protein>
    <submittedName>
        <fullName evidence="1">Uncharacterized protein</fullName>
    </submittedName>
</protein>
<evidence type="ECO:0000313" key="1">
    <source>
        <dbReference type="EMBL" id="GIN21429.1"/>
    </source>
</evidence>
<comment type="caution">
    <text evidence="1">The sequence shown here is derived from an EMBL/GenBank/DDBJ whole genome shotgun (WGS) entry which is preliminary data.</text>
</comment>